<protein>
    <submittedName>
        <fullName evidence="2">Sulfate/molybdate transporter</fullName>
    </submittedName>
</protein>
<name>A0ABD5UBT9_9EURY</name>
<organism evidence="2 3">
    <name type="scientific">Halomarina ordinaria</name>
    <dbReference type="NCBI Taxonomy" id="3033939"/>
    <lineage>
        <taxon>Archaea</taxon>
        <taxon>Methanobacteriati</taxon>
        <taxon>Methanobacteriota</taxon>
        <taxon>Stenosarchaea group</taxon>
        <taxon>Halobacteria</taxon>
        <taxon>Halobacteriales</taxon>
        <taxon>Natronomonadaceae</taxon>
        <taxon>Halomarina</taxon>
    </lineage>
</organism>
<comment type="caution">
    <text evidence="2">The sequence shown here is derived from an EMBL/GenBank/DDBJ whole genome shotgun (WGS) entry which is preliminary data.</text>
</comment>
<feature type="transmembrane region" description="Helical" evidence="1">
    <location>
        <begin position="139"/>
        <end position="160"/>
    </location>
</feature>
<dbReference type="RefSeq" id="WP_304449516.1">
    <property type="nucleotide sequence ID" value="NZ_JARRAH010000002.1"/>
</dbReference>
<feature type="transmembrane region" description="Helical" evidence="1">
    <location>
        <begin position="48"/>
        <end position="65"/>
    </location>
</feature>
<evidence type="ECO:0000313" key="3">
    <source>
        <dbReference type="Proteomes" id="UP001596406"/>
    </source>
</evidence>
<dbReference type="Pfam" id="PF16983">
    <property type="entry name" value="MFS_MOT1"/>
    <property type="match status" value="2"/>
</dbReference>
<feature type="transmembrane region" description="Helical" evidence="1">
    <location>
        <begin position="335"/>
        <end position="358"/>
    </location>
</feature>
<gene>
    <name evidence="2" type="ORF">ACFQHK_15010</name>
</gene>
<feature type="transmembrane region" description="Helical" evidence="1">
    <location>
        <begin position="77"/>
        <end position="103"/>
    </location>
</feature>
<sequence>MAFSSDYWREHSVEFSAGEFTGAIGDSVTVFPVVVAIAALTDLSLSHLLLWFAVFQVVWGLYYGLPVSVEPMKALAALVIAGALTASELALAGLLAGVVLLVVGWTGTLGRIEQYVGQPVIRGVQLGVGLILLETGIQLSLDGVTLALLSAGVAAVVTVAGYQQASALVVLCVGAVFTITQVGVPSPQLPAVTAGLPRLSSVSVATLEGTVAQLAMTVGNAAVATSLLLSDYYDADVSADELSTSMGAMNLFAIPLGAMPMCHGSGGVAGKYAFGARTAGSNVILGVIYAGAAVLAVGIVAAFPLPMLGVVLGLIAIELGRAGLDTDHLPLTLGIGLLGVVTNIGLAFVLGALGFLLLERSS</sequence>
<proteinExistence type="predicted"/>
<evidence type="ECO:0000313" key="2">
    <source>
        <dbReference type="EMBL" id="MFC6837801.1"/>
    </source>
</evidence>
<feature type="transmembrane region" description="Helical" evidence="1">
    <location>
        <begin position="286"/>
        <end position="315"/>
    </location>
</feature>
<feature type="transmembrane region" description="Helical" evidence="1">
    <location>
        <begin position="115"/>
        <end position="133"/>
    </location>
</feature>
<dbReference type="Proteomes" id="UP001596406">
    <property type="component" value="Unassembled WGS sequence"/>
</dbReference>
<feature type="transmembrane region" description="Helical" evidence="1">
    <location>
        <begin position="252"/>
        <end position="274"/>
    </location>
</feature>
<keyword evidence="1" id="KW-0472">Membrane</keyword>
<keyword evidence="1" id="KW-0812">Transmembrane</keyword>
<dbReference type="EMBL" id="JBHSXM010000002">
    <property type="protein sequence ID" value="MFC6837801.1"/>
    <property type="molecule type" value="Genomic_DNA"/>
</dbReference>
<keyword evidence="1" id="KW-1133">Transmembrane helix</keyword>
<feature type="transmembrane region" description="Helical" evidence="1">
    <location>
        <begin position="20"/>
        <end position="41"/>
    </location>
</feature>
<dbReference type="InterPro" id="IPR031563">
    <property type="entry name" value="MOT1/MOT2"/>
</dbReference>
<dbReference type="AlphaFoldDB" id="A0ABD5UBT9"/>
<accession>A0ABD5UBT9</accession>
<dbReference type="PANTHER" id="PTHR31970:SF9">
    <property type="entry name" value="MOLYBDATE TRANSPORTER 2"/>
    <property type="match status" value="1"/>
</dbReference>
<reference evidence="2 3" key="1">
    <citation type="journal article" date="2019" name="Int. J. Syst. Evol. Microbiol.">
        <title>The Global Catalogue of Microorganisms (GCM) 10K type strain sequencing project: providing services to taxonomists for standard genome sequencing and annotation.</title>
        <authorList>
            <consortium name="The Broad Institute Genomics Platform"/>
            <consortium name="The Broad Institute Genome Sequencing Center for Infectious Disease"/>
            <person name="Wu L."/>
            <person name="Ma J."/>
        </authorList>
    </citation>
    <scope>NUCLEOTIDE SEQUENCE [LARGE SCALE GENOMIC DNA]</scope>
    <source>
        <strain evidence="2 3">PSRA2</strain>
    </source>
</reference>
<keyword evidence="3" id="KW-1185">Reference proteome</keyword>
<feature type="transmembrane region" description="Helical" evidence="1">
    <location>
        <begin position="167"/>
        <end position="184"/>
    </location>
</feature>
<evidence type="ECO:0000256" key="1">
    <source>
        <dbReference type="SAM" id="Phobius"/>
    </source>
</evidence>
<dbReference type="PANTHER" id="PTHR31970">
    <property type="match status" value="1"/>
</dbReference>